<dbReference type="InterPro" id="IPR001173">
    <property type="entry name" value="Glyco_trans_2-like"/>
</dbReference>
<dbReference type="PANTHER" id="PTHR43630">
    <property type="entry name" value="POLY-BETA-1,6-N-ACETYL-D-GLUCOSAMINE SYNTHASE"/>
    <property type="match status" value="1"/>
</dbReference>
<keyword evidence="4" id="KW-1133">Transmembrane helix</keyword>
<keyword evidence="7" id="KW-1185">Reference proteome</keyword>
<evidence type="ECO:0000259" key="5">
    <source>
        <dbReference type="Pfam" id="PF00535"/>
    </source>
</evidence>
<feature type="transmembrane region" description="Helical" evidence="4">
    <location>
        <begin position="352"/>
        <end position="382"/>
    </location>
</feature>
<dbReference type="GO" id="GO:0016757">
    <property type="term" value="F:glycosyltransferase activity"/>
    <property type="evidence" value="ECO:0007669"/>
    <property type="project" value="UniProtKB-KW"/>
</dbReference>
<sequence length="469" mass="53975">METLSLILNWVAITIVAYFFVIITIYSMFFLLALKKIWKEKDIDPHEPIEDTIESVDTYPLSIIVPAYNEEIGIVPTVRSLLSIYYPEYEIIVVDDGSKDETSKRMIDHFDMVESSRAIRNHVVTKEIVGICQSTTVPHVFLVKKENGGKADALNCGINVSKYPYFCAMDADSIIERYALLKTMKPIMDSDGNVIVTGGTIRVANGCKIHRGSIEQVSPPKNPFAIMQVIDYLRAFLIGRISMTRFNWLLIISGAFGIFQKEWVIKAGGYRTTTVGEDMELVVRLHRLLKESKSKERIEYIADPVCWTEVPTTARVLRKQRKRWHQGLTETIFYHRKMLFRPKYKGVGMVSLPYYVLIEWLGPVIELLGYVLLVAGLLFGVIHLEVALLMFAVAFFYGTLFSISAVLLEEWGYKRYPKPWHLIKLFLWSFTETFWYRPLTVLWRVEGIISAIRRKHDWGDMKRKGVSSG</sequence>
<keyword evidence="4" id="KW-0472">Membrane</keyword>
<evidence type="ECO:0000256" key="4">
    <source>
        <dbReference type="SAM" id="Phobius"/>
    </source>
</evidence>
<keyword evidence="4" id="KW-0812">Transmembrane</keyword>
<dbReference type="CDD" id="cd06423">
    <property type="entry name" value="CESA_like"/>
    <property type="match status" value="1"/>
</dbReference>
<accession>A0ABS6JD85</accession>
<reference evidence="6 7" key="1">
    <citation type="submission" date="2021-06" db="EMBL/GenBank/DDBJ databases">
        <title>Bacillus sp. RD4P76, an endophyte from a halophyte.</title>
        <authorList>
            <person name="Sun J.-Q."/>
        </authorList>
    </citation>
    <scope>NUCLEOTIDE SEQUENCE [LARGE SCALE GENOMIC DNA]</scope>
    <source>
        <strain evidence="6 7">CGMCC 1.15917</strain>
    </source>
</reference>
<name>A0ABS6JD85_9BACI</name>
<feature type="transmembrane region" description="Helical" evidence="4">
    <location>
        <begin position="388"/>
        <end position="408"/>
    </location>
</feature>
<evidence type="ECO:0000256" key="2">
    <source>
        <dbReference type="ARBA" id="ARBA00022676"/>
    </source>
</evidence>
<comment type="caution">
    <text evidence="6">The sequence shown here is derived from an EMBL/GenBank/DDBJ whole genome shotgun (WGS) entry which is preliminary data.</text>
</comment>
<gene>
    <name evidence="6" type="ORF">KS419_05370</name>
</gene>
<proteinExistence type="inferred from homology"/>
<comment type="similarity">
    <text evidence="1">Belongs to the glycosyltransferase 2 family.</text>
</comment>
<evidence type="ECO:0000313" key="6">
    <source>
        <dbReference type="EMBL" id="MBU9711159.1"/>
    </source>
</evidence>
<dbReference type="Proteomes" id="UP000784880">
    <property type="component" value="Unassembled WGS sequence"/>
</dbReference>
<keyword evidence="2 6" id="KW-0328">Glycosyltransferase</keyword>
<evidence type="ECO:0000313" key="7">
    <source>
        <dbReference type="Proteomes" id="UP000784880"/>
    </source>
</evidence>
<dbReference type="RefSeq" id="WP_217065046.1">
    <property type="nucleotide sequence ID" value="NZ_JAHQCS010000059.1"/>
</dbReference>
<dbReference type="Pfam" id="PF00535">
    <property type="entry name" value="Glycos_transf_2"/>
    <property type="match status" value="1"/>
</dbReference>
<evidence type="ECO:0000256" key="1">
    <source>
        <dbReference type="ARBA" id="ARBA00006739"/>
    </source>
</evidence>
<protein>
    <submittedName>
        <fullName evidence="6">Glycosyltransferase</fullName>
        <ecNumber evidence="6">2.4.-.-</ecNumber>
    </submittedName>
</protein>
<dbReference type="PANTHER" id="PTHR43630:SF1">
    <property type="entry name" value="POLY-BETA-1,6-N-ACETYL-D-GLUCOSAMINE SYNTHASE"/>
    <property type="match status" value="1"/>
</dbReference>
<dbReference type="EC" id="2.4.-.-" evidence="6"/>
<dbReference type="EMBL" id="JAHQCS010000059">
    <property type="protein sequence ID" value="MBU9711159.1"/>
    <property type="molecule type" value="Genomic_DNA"/>
</dbReference>
<organism evidence="6 7">
    <name type="scientific">Evansella tamaricis</name>
    <dbReference type="NCBI Taxonomy" id="2069301"/>
    <lineage>
        <taxon>Bacteria</taxon>
        <taxon>Bacillati</taxon>
        <taxon>Bacillota</taxon>
        <taxon>Bacilli</taxon>
        <taxon>Bacillales</taxon>
        <taxon>Bacillaceae</taxon>
        <taxon>Evansella</taxon>
    </lineage>
</organism>
<feature type="domain" description="Glycosyltransferase 2-like" evidence="5">
    <location>
        <begin position="62"/>
        <end position="249"/>
    </location>
</feature>
<evidence type="ECO:0000256" key="3">
    <source>
        <dbReference type="ARBA" id="ARBA00022679"/>
    </source>
</evidence>
<keyword evidence="3 6" id="KW-0808">Transferase</keyword>
<feature type="transmembrane region" description="Helical" evidence="4">
    <location>
        <begin position="6"/>
        <end position="34"/>
    </location>
</feature>